<sequence length="149" mass="16313">MALFLLRLFFWGLGTIASIASLIILKTTAVLIVLFIHLFKLPSMALNNLLDQFAILVRSGVEYLIGLLLNSVWSLISGSFDLITGTAADSVSHTSSVLMELMEDTRGALDDLAEIFPEIFSSASEMVGSVIINLWSYYKDAVGYVMENA</sequence>
<organism evidence="1 2">
    <name type="scientific">Dioscorea alata</name>
    <name type="common">Purple yam</name>
    <dbReference type="NCBI Taxonomy" id="55571"/>
    <lineage>
        <taxon>Eukaryota</taxon>
        <taxon>Viridiplantae</taxon>
        <taxon>Streptophyta</taxon>
        <taxon>Embryophyta</taxon>
        <taxon>Tracheophyta</taxon>
        <taxon>Spermatophyta</taxon>
        <taxon>Magnoliopsida</taxon>
        <taxon>Liliopsida</taxon>
        <taxon>Dioscoreales</taxon>
        <taxon>Dioscoreaceae</taxon>
        <taxon>Dioscorea</taxon>
    </lineage>
</organism>
<name>A0ACB7V9W5_DIOAL</name>
<comment type="caution">
    <text evidence="1">The sequence shown here is derived from an EMBL/GenBank/DDBJ whole genome shotgun (WGS) entry which is preliminary data.</text>
</comment>
<proteinExistence type="predicted"/>
<evidence type="ECO:0000313" key="1">
    <source>
        <dbReference type="EMBL" id="KAH7670465.1"/>
    </source>
</evidence>
<evidence type="ECO:0000313" key="2">
    <source>
        <dbReference type="Proteomes" id="UP000827976"/>
    </source>
</evidence>
<reference evidence="2" key="1">
    <citation type="journal article" date="2022" name="Nat. Commun.">
        <title>Chromosome evolution and the genetic basis of agronomically important traits in greater yam.</title>
        <authorList>
            <person name="Bredeson J.V."/>
            <person name="Lyons J.B."/>
            <person name="Oniyinde I.O."/>
            <person name="Okereke N.R."/>
            <person name="Kolade O."/>
            <person name="Nnabue I."/>
            <person name="Nwadili C.O."/>
            <person name="Hribova E."/>
            <person name="Parker M."/>
            <person name="Nwogha J."/>
            <person name="Shu S."/>
            <person name="Carlson J."/>
            <person name="Kariba R."/>
            <person name="Muthemba S."/>
            <person name="Knop K."/>
            <person name="Barton G.J."/>
            <person name="Sherwood A.V."/>
            <person name="Lopez-Montes A."/>
            <person name="Asiedu R."/>
            <person name="Jamnadass R."/>
            <person name="Muchugi A."/>
            <person name="Goodstein D."/>
            <person name="Egesi C.N."/>
            <person name="Featherston J."/>
            <person name="Asfaw A."/>
            <person name="Simpson G.G."/>
            <person name="Dolezel J."/>
            <person name="Hendre P.S."/>
            <person name="Van Deynze A."/>
            <person name="Kumar P.L."/>
            <person name="Obidiegwu J.E."/>
            <person name="Bhattacharjee R."/>
            <person name="Rokhsar D.S."/>
        </authorList>
    </citation>
    <scope>NUCLEOTIDE SEQUENCE [LARGE SCALE GENOMIC DNA]</scope>
    <source>
        <strain evidence="2">cv. TDa95/00328</strain>
    </source>
</reference>
<protein>
    <submittedName>
        <fullName evidence="1">Uncharacterized protein</fullName>
    </submittedName>
</protein>
<dbReference type="EMBL" id="CM037020">
    <property type="protein sequence ID" value="KAH7670465.1"/>
    <property type="molecule type" value="Genomic_DNA"/>
</dbReference>
<dbReference type="Proteomes" id="UP000827976">
    <property type="component" value="Chromosome 10"/>
</dbReference>
<keyword evidence="2" id="KW-1185">Reference proteome</keyword>
<accession>A0ACB7V9W5</accession>
<gene>
    <name evidence="1" type="ORF">IHE45_10G028800</name>
</gene>